<feature type="chain" id="PRO_5014667231" evidence="13">
    <location>
        <begin position="31"/>
        <end position="718"/>
    </location>
</feature>
<evidence type="ECO:0000256" key="1">
    <source>
        <dbReference type="ARBA" id="ARBA00004571"/>
    </source>
</evidence>
<dbReference type="Proteomes" id="UP000236724">
    <property type="component" value="Unassembled WGS sequence"/>
</dbReference>
<dbReference type="OrthoDB" id="9764669at2"/>
<evidence type="ECO:0000256" key="6">
    <source>
        <dbReference type="ARBA" id="ARBA00022729"/>
    </source>
</evidence>
<evidence type="ECO:0000256" key="5">
    <source>
        <dbReference type="ARBA" id="ARBA00022692"/>
    </source>
</evidence>
<dbReference type="PANTHER" id="PTHR30069">
    <property type="entry name" value="TONB-DEPENDENT OUTER MEMBRANE RECEPTOR"/>
    <property type="match status" value="1"/>
</dbReference>
<keyword evidence="5 11" id="KW-0812">Transmembrane</keyword>
<reference evidence="16 17" key="1">
    <citation type="submission" date="2016-10" db="EMBL/GenBank/DDBJ databases">
        <authorList>
            <person name="de Groot N.N."/>
        </authorList>
    </citation>
    <scope>NUCLEOTIDE SEQUENCE [LARGE SCALE GENOMIC DNA]</scope>
    <source>
        <strain evidence="16">MBHS1</strain>
    </source>
</reference>
<dbReference type="Gene3D" id="2.170.130.10">
    <property type="entry name" value="TonB-dependent receptor, plug domain"/>
    <property type="match status" value="1"/>
</dbReference>
<evidence type="ECO:0000256" key="4">
    <source>
        <dbReference type="ARBA" id="ARBA00022452"/>
    </source>
</evidence>
<dbReference type="SUPFAM" id="SSF56935">
    <property type="entry name" value="Porins"/>
    <property type="match status" value="1"/>
</dbReference>
<feature type="domain" description="TonB-dependent receptor-like beta-barrel" evidence="14">
    <location>
        <begin position="294"/>
        <end position="679"/>
    </location>
</feature>
<dbReference type="CDD" id="cd01347">
    <property type="entry name" value="ligand_gated_channel"/>
    <property type="match status" value="1"/>
</dbReference>
<keyword evidence="4 11" id="KW-1134">Transmembrane beta strand</keyword>
<comment type="similarity">
    <text evidence="2">Belongs to the TonB-dependent receptor family. Hemoglobin/haptoglobin binding protein subfamily.</text>
</comment>
<dbReference type="InterPro" id="IPR039426">
    <property type="entry name" value="TonB-dep_rcpt-like"/>
</dbReference>
<evidence type="ECO:0000313" key="17">
    <source>
        <dbReference type="Proteomes" id="UP000236724"/>
    </source>
</evidence>
<dbReference type="RefSeq" id="WP_103921937.1">
    <property type="nucleotide sequence ID" value="NZ_FMSV02000549.1"/>
</dbReference>
<evidence type="ECO:0000313" key="16">
    <source>
        <dbReference type="EMBL" id="SEH08394.1"/>
    </source>
</evidence>
<proteinExistence type="inferred from homology"/>
<dbReference type="PANTHER" id="PTHR30069:SF29">
    <property type="entry name" value="HEMOGLOBIN AND HEMOGLOBIN-HAPTOGLOBIN-BINDING PROTEIN 1-RELATED"/>
    <property type="match status" value="1"/>
</dbReference>
<dbReference type="EMBL" id="FMSV02000549">
    <property type="protein sequence ID" value="SEH08394.1"/>
    <property type="molecule type" value="Genomic_DNA"/>
</dbReference>
<evidence type="ECO:0000256" key="2">
    <source>
        <dbReference type="ARBA" id="ARBA00008143"/>
    </source>
</evidence>
<dbReference type="Pfam" id="PF00593">
    <property type="entry name" value="TonB_dep_Rec_b-barrel"/>
    <property type="match status" value="1"/>
</dbReference>
<keyword evidence="10 11" id="KW-0998">Cell outer membrane</keyword>
<keyword evidence="9 16" id="KW-0675">Receptor</keyword>
<dbReference type="InterPro" id="IPR037066">
    <property type="entry name" value="Plug_dom_sf"/>
</dbReference>
<keyword evidence="17" id="KW-1185">Reference proteome</keyword>
<feature type="domain" description="TonB-dependent receptor plug" evidence="15">
    <location>
        <begin position="67"/>
        <end position="176"/>
    </location>
</feature>
<evidence type="ECO:0000256" key="11">
    <source>
        <dbReference type="PROSITE-ProRule" id="PRU01360"/>
    </source>
</evidence>
<comment type="subcellular location">
    <subcellularLocation>
        <location evidence="1 11">Cell outer membrane</location>
        <topology evidence="1 11">Multi-pass membrane protein</topology>
    </subcellularLocation>
</comment>
<sequence>MDYYLFNNTIKIKIAIVLLCQCLSFPSLLAATGNNENDLAYLRSLSLEELMNIEVVSIATGQQQTTSEAPATASVITATDIQAMNAVDLDEVLATIPGLHVSHHHLTGNPIYTMRGLYSLNNPHVLILIDGMPITTLMDGNRGRAWGGMPVQAISRIEVIRGPGSALYGADAVAGVINIQTKTASDIDGTEVGTHLGSYDTQYTWLQHGAKWQGYQLAFSLEYFHSDGYGGLLQEDMQSALDRKFGLAASLAPAKMNLQKRGYDLRLNLEHGLWQWRMGYQDRSDLGAGIGMAQALDNIGSYTDQRFNTDLTYHDPDLSEHWDVTAQLSFYQNSPLQSEGFQYLYPAGGYNGKYPDGYFSSPVFKERHFRLELSGFYSGIKDHVLRVGTGYTFGDMYQVEQMANFGPDPITGASLPPGSAPVSFTDQPFAPMPEAQRKNSYLFVQDTWKPHNDWEITTGLRYDNYSDFGSTLNPRLAVVWKTSAKLTSKLLYGSAFRAPAFNELYNIHNPMMQGNAELKPEKMQTWELGWAYLSHENLHFGLNLFHYTLKDKIRYLANINKNGFTAQNRGEHRGYGAELEVRWQPLQALNVIGNYAYQHSKLDQIHEGAYAPQHKVYLRFDWNIIKRWTLHGQLHWVASRQRNPADQRHDIADYTTIDLGLRYSAPNKKWKFSAGVRNLLNQEASDPSPGPNAMGIVGIPEDIPLADRNYFVEARYYF</sequence>
<evidence type="ECO:0000256" key="3">
    <source>
        <dbReference type="ARBA" id="ARBA00022448"/>
    </source>
</evidence>
<dbReference type="AlphaFoldDB" id="A0A1H6FHC2"/>
<evidence type="ECO:0000259" key="14">
    <source>
        <dbReference type="Pfam" id="PF00593"/>
    </source>
</evidence>
<keyword evidence="6 13" id="KW-0732">Signal</keyword>
<name>A0A1H6FHC2_9GAMM</name>
<dbReference type="InterPro" id="IPR000531">
    <property type="entry name" value="Beta-barrel_TonB"/>
</dbReference>
<evidence type="ECO:0000256" key="8">
    <source>
        <dbReference type="ARBA" id="ARBA00023136"/>
    </source>
</evidence>
<evidence type="ECO:0000256" key="10">
    <source>
        <dbReference type="ARBA" id="ARBA00023237"/>
    </source>
</evidence>
<dbReference type="InterPro" id="IPR012910">
    <property type="entry name" value="Plug_dom"/>
</dbReference>
<protein>
    <submittedName>
        <fullName evidence="16">Ferric enterobactin receptor</fullName>
    </submittedName>
</protein>
<dbReference type="Pfam" id="PF07715">
    <property type="entry name" value="Plug"/>
    <property type="match status" value="1"/>
</dbReference>
<keyword evidence="3 11" id="KW-0813">Transport</keyword>
<accession>A0A1H6FHC2</accession>
<keyword evidence="7 12" id="KW-0798">TonB box</keyword>
<dbReference type="GO" id="GO:0009279">
    <property type="term" value="C:cell outer membrane"/>
    <property type="evidence" value="ECO:0007669"/>
    <property type="project" value="UniProtKB-SubCell"/>
</dbReference>
<dbReference type="InterPro" id="IPR036942">
    <property type="entry name" value="Beta-barrel_TonB_sf"/>
</dbReference>
<evidence type="ECO:0000256" key="12">
    <source>
        <dbReference type="RuleBase" id="RU003357"/>
    </source>
</evidence>
<gene>
    <name evidence="16" type="primary">pfeA_2</name>
    <name evidence="16" type="ORF">MBHS_04286</name>
</gene>
<evidence type="ECO:0000256" key="13">
    <source>
        <dbReference type="SAM" id="SignalP"/>
    </source>
</evidence>
<evidence type="ECO:0000259" key="15">
    <source>
        <dbReference type="Pfam" id="PF07715"/>
    </source>
</evidence>
<evidence type="ECO:0000256" key="7">
    <source>
        <dbReference type="ARBA" id="ARBA00023077"/>
    </source>
</evidence>
<feature type="signal peptide" evidence="13">
    <location>
        <begin position="1"/>
        <end position="30"/>
    </location>
</feature>
<dbReference type="Gene3D" id="2.40.170.20">
    <property type="entry name" value="TonB-dependent receptor, beta-barrel domain"/>
    <property type="match status" value="1"/>
</dbReference>
<dbReference type="GO" id="GO:0044718">
    <property type="term" value="P:siderophore transmembrane transport"/>
    <property type="evidence" value="ECO:0007669"/>
    <property type="project" value="TreeGrafter"/>
</dbReference>
<evidence type="ECO:0000256" key="9">
    <source>
        <dbReference type="ARBA" id="ARBA00023170"/>
    </source>
</evidence>
<dbReference type="GO" id="GO:0015344">
    <property type="term" value="F:siderophore uptake transmembrane transporter activity"/>
    <property type="evidence" value="ECO:0007669"/>
    <property type="project" value="TreeGrafter"/>
</dbReference>
<dbReference type="PROSITE" id="PS52016">
    <property type="entry name" value="TONB_DEPENDENT_REC_3"/>
    <property type="match status" value="1"/>
</dbReference>
<keyword evidence="8 11" id="KW-0472">Membrane</keyword>
<organism evidence="16 17">
    <name type="scientific">Candidatus Venteria ishoeyi</name>
    <dbReference type="NCBI Taxonomy" id="1899563"/>
    <lineage>
        <taxon>Bacteria</taxon>
        <taxon>Pseudomonadati</taxon>
        <taxon>Pseudomonadota</taxon>
        <taxon>Gammaproteobacteria</taxon>
        <taxon>Thiotrichales</taxon>
        <taxon>Thiotrichaceae</taxon>
        <taxon>Venteria</taxon>
    </lineage>
</organism>